<proteinExistence type="inferred from homology"/>
<evidence type="ECO:0000256" key="3">
    <source>
        <dbReference type="ARBA" id="ARBA00022729"/>
    </source>
</evidence>
<evidence type="ECO:0000313" key="9">
    <source>
        <dbReference type="Proteomes" id="UP000265663"/>
    </source>
</evidence>
<keyword evidence="4" id="KW-1015">Disulfide bond</keyword>
<dbReference type="PANTHER" id="PTHR31468">
    <property type="entry name" value="1,3-BETA-GLUCANOSYLTRANSFERASE GAS1"/>
    <property type="match status" value="1"/>
</dbReference>
<keyword evidence="5" id="KW-0325">Glycoprotein</keyword>
<organism evidence="8 9">
    <name type="scientific">Pyrenophora seminiperda CCB06</name>
    <dbReference type="NCBI Taxonomy" id="1302712"/>
    <lineage>
        <taxon>Eukaryota</taxon>
        <taxon>Fungi</taxon>
        <taxon>Dikarya</taxon>
        <taxon>Ascomycota</taxon>
        <taxon>Pezizomycotina</taxon>
        <taxon>Dothideomycetes</taxon>
        <taxon>Pleosporomycetidae</taxon>
        <taxon>Pleosporales</taxon>
        <taxon>Pleosporineae</taxon>
        <taxon>Pleosporaceae</taxon>
        <taxon>Pyrenophora</taxon>
    </lineage>
</organism>
<keyword evidence="9" id="KW-1185">Reference proteome</keyword>
<sequence>MISAPEHTSTTPIHHPLTMSTITASNCPPIRTRGRFFYQEDKRFLVRGVAYQTHPIQDAISDDRLASLKEDIQLFKELGLNTLLVYYIDSTKKHTQAMKLLEEAGIYVYAMVSTPSNSINRMAPKESYNPDAMASFFKTVDIMAEFPNTLGLLVASQLVIKDAMMPVAAVIKAVVRDLKKYMKLKHEAEGQRVLPIGYNAATGSARDKKVLAYLTVGSDVESLDFWTCSHFAGNSTSNNAESAYRNLIHTFRKTTLPLFISEYGNNTRQPRLFNETTALYSPPMSRVFSGGCAYEFWQGANAYGLVEILEHGKDKQRPPYKKGYDERKVAEIRKGKRGTLLVFQDFMNYKARLADVGGAEEETGAEEAVEGKEEQGESGAEEDSEDWQAGLSVPESCVDWREVERELRAYKVE</sequence>
<evidence type="ECO:0000256" key="4">
    <source>
        <dbReference type="ARBA" id="ARBA00023157"/>
    </source>
</evidence>
<dbReference type="Pfam" id="PF03198">
    <property type="entry name" value="Glyco_hydro_72"/>
    <property type="match status" value="1"/>
</dbReference>
<evidence type="ECO:0000313" key="8">
    <source>
        <dbReference type="EMBL" id="RMZ70087.1"/>
    </source>
</evidence>
<evidence type="ECO:0000256" key="6">
    <source>
        <dbReference type="RuleBase" id="RU361209"/>
    </source>
</evidence>
<evidence type="ECO:0000256" key="1">
    <source>
        <dbReference type="ARBA" id="ARBA00004609"/>
    </source>
</evidence>
<keyword evidence="6" id="KW-0472">Membrane</keyword>
<dbReference type="GO" id="GO:0098552">
    <property type="term" value="C:side of membrane"/>
    <property type="evidence" value="ECO:0007669"/>
    <property type="project" value="UniProtKB-KW"/>
</dbReference>
<dbReference type="GO" id="GO:0005886">
    <property type="term" value="C:plasma membrane"/>
    <property type="evidence" value="ECO:0007669"/>
    <property type="project" value="UniProtKB-SubCell"/>
</dbReference>
<gene>
    <name evidence="8" type="ORF">GMOD_00000135</name>
</gene>
<reference evidence="8 9" key="1">
    <citation type="journal article" date="2014" name="PLoS ONE">
        <title>De novo Genome Assembly of the Fungal Plant Pathogen Pyrenophora semeniperda.</title>
        <authorList>
            <person name="Soliai M.M."/>
            <person name="Meyer S.E."/>
            <person name="Udall J.A."/>
            <person name="Elzinga D.E."/>
            <person name="Hermansen R.A."/>
            <person name="Bodily P.M."/>
            <person name="Hart A.A."/>
            <person name="Coleman C.E."/>
        </authorList>
    </citation>
    <scope>NUCLEOTIDE SEQUENCE [LARGE SCALE GENOMIC DNA]</scope>
    <source>
        <strain evidence="8 9">CCB06</strain>
        <tissue evidence="8">Mycelium</tissue>
    </source>
</reference>
<dbReference type="GO" id="GO:0071970">
    <property type="term" value="P:fungal-type cell wall (1-&gt;3)-beta-D-glucan biosynthetic process"/>
    <property type="evidence" value="ECO:0007669"/>
    <property type="project" value="TreeGrafter"/>
</dbReference>
<dbReference type="EC" id="2.4.1.-" evidence="6"/>
<name>A0A3M7M6G0_9PLEO</name>
<keyword evidence="6" id="KW-0449">Lipoprotein</keyword>
<protein>
    <recommendedName>
        <fullName evidence="6">1,3-beta-glucanosyltransferase</fullName>
        <ecNumber evidence="6">2.4.1.-</ecNumber>
    </recommendedName>
</protein>
<dbReference type="InterPro" id="IPR004886">
    <property type="entry name" value="Glucanosyltransferase"/>
</dbReference>
<evidence type="ECO:0000256" key="5">
    <source>
        <dbReference type="ARBA" id="ARBA00023180"/>
    </source>
</evidence>
<dbReference type="Gene3D" id="3.20.20.80">
    <property type="entry name" value="Glycosidases"/>
    <property type="match status" value="1"/>
</dbReference>
<keyword evidence="3" id="KW-0732">Signal</keyword>
<dbReference type="Proteomes" id="UP000265663">
    <property type="component" value="Unassembled WGS sequence"/>
</dbReference>
<evidence type="ECO:0000256" key="7">
    <source>
        <dbReference type="SAM" id="MobiDB-lite"/>
    </source>
</evidence>
<feature type="region of interest" description="Disordered" evidence="7">
    <location>
        <begin position="357"/>
        <end position="393"/>
    </location>
</feature>
<feature type="compositionally biased region" description="Acidic residues" evidence="7">
    <location>
        <begin position="358"/>
        <end position="368"/>
    </location>
</feature>
<dbReference type="InterPro" id="IPR017853">
    <property type="entry name" value="GH"/>
</dbReference>
<dbReference type="GO" id="GO:0042124">
    <property type="term" value="F:1,3-beta-glucanosyltransferase activity"/>
    <property type="evidence" value="ECO:0007669"/>
    <property type="project" value="TreeGrafter"/>
</dbReference>
<dbReference type="EMBL" id="KE747824">
    <property type="protein sequence ID" value="RMZ70087.1"/>
    <property type="molecule type" value="Genomic_DNA"/>
</dbReference>
<dbReference type="GO" id="GO:0031505">
    <property type="term" value="P:fungal-type cell wall organization"/>
    <property type="evidence" value="ECO:0007669"/>
    <property type="project" value="TreeGrafter"/>
</dbReference>
<dbReference type="OrthoDB" id="1055148at2759"/>
<dbReference type="SUPFAM" id="SSF51445">
    <property type="entry name" value="(Trans)glycosidases"/>
    <property type="match status" value="1"/>
</dbReference>
<dbReference type="PANTHER" id="PTHR31468:SF2">
    <property type="entry name" value="1,3-BETA-GLUCANOSYLTRANSFERASE GAS1"/>
    <property type="match status" value="1"/>
</dbReference>
<comment type="subcellular location">
    <subcellularLocation>
        <location evidence="1 6">Cell membrane</location>
        <topology evidence="1 6">Lipid-anchor</topology>
        <topology evidence="1 6">GPI-anchor</topology>
    </subcellularLocation>
</comment>
<evidence type="ECO:0000256" key="2">
    <source>
        <dbReference type="ARBA" id="ARBA00007528"/>
    </source>
</evidence>
<keyword evidence="6" id="KW-0808">Transferase</keyword>
<comment type="function">
    <text evidence="6">Splits internally a 1,3-beta-glucan molecule and transfers the newly generated reducing end (the donor) to the non-reducing end of another 1,3-beta-glucan molecule (the acceptor) forming a 1,3-beta linkage, resulting in the elongation of 1,3-beta-glucan chains in the cell wall.</text>
</comment>
<accession>A0A3M7M6G0</accession>
<comment type="similarity">
    <text evidence="2 6">Belongs to the glycosyl hydrolase 72 family.</text>
</comment>
<dbReference type="AlphaFoldDB" id="A0A3M7M6G0"/>
<keyword evidence="6" id="KW-0336">GPI-anchor</keyword>